<accession>A0A316C516</accession>
<dbReference type="Proteomes" id="UP000245396">
    <property type="component" value="Unassembled WGS sequence"/>
</dbReference>
<dbReference type="EMBL" id="QGGG01000010">
    <property type="protein sequence ID" value="PWJ81498.1"/>
    <property type="molecule type" value="Genomic_DNA"/>
</dbReference>
<protein>
    <recommendedName>
        <fullName evidence="3">GIY-YIG domain-containing protein</fullName>
    </recommendedName>
</protein>
<evidence type="ECO:0000313" key="2">
    <source>
        <dbReference type="Proteomes" id="UP000245396"/>
    </source>
</evidence>
<name>A0A316C516_PSESE</name>
<sequence>MQIRAVRQRTCAIYGLRRSDNSEIRYIGQTMGAVEFRLSQHYSQATNGRKSPLSGWIRKAFADGVSVEAVILESEATWNVAERNWISKFRIDGARLLNLTDGGQGSARQGRLNTQAKLSEADIVAIRASKLSSRTLAKQFGISEPNICVIRSGSAWQHVGGVSARKERGSPLRKFFDGEEPLPSAIEAAVRYQSGETMEAIAAAYQTTRPTLLRMFRMLGVKARDGGVPKRPLVINGKQYSGVLAAMKGEKISHAALMRQATFQ</sequence>
<organism evidence="1 2">
    <name type="scientific">Pseudaminobacter salicylatoxidans</name>
    <dbReference type="NCBI Taxonomy" id="93369"/>
    <lineage>
        <taxon>Bacteria</taxon>
        <taxon>Pseudomonadati</taxon>
        <taxon>Pseudomonadota</taxon>
        <taxon>Alphaproteobacteria</taxon>
        <taxon>Hyphomicrobiales</taxon>
        <taxon>Phyllobacteriaceae</taxon>
        <taxon>Pseudaminobacter</taxon>
    </lineage>
</organism>
<proteinExistence type="predicted"/>
<evidence type="ECO:0008006" key="3">
    <source>
        <dbReference type="Google" id="ProtNLM"/>
    </source>
</evidence>
<keyword evidence="2" id="KW-1185">Reference proteome</keyword>
<reference evidence="1 2" key="1">
    <citation type="submission" date="2018-05" db="EMBL/GenBank/DDBJ databases">
        <title>Genomic Encyclopedia of Type Strains, Phase IV (KMG-IV): sequencing the most valuable type-strain genomes for metagenomic binning, comparative biology and taxonomic classification.</title>
        <authorList>
            <person name="Goeker M."/>
        </authorList>
    </citation>
    <scope>NUCLEOTIDE SEQUENCE [LARGE SCALE GENOMIC DNA]</scope>
    <source>
        <strain evidence="1 2">DSM 6986</strain>
    </source>
</reference>
<comment type="caution">
    <text evidence="1">The sequence shown here is derived from an EMBL/GenBank/DDBJ whole genome shotgun (WGS) entry which is preliminary data.</text>
</comment>
<dbReference type="RefSeq" id="WP_109613476.1">
    <property type="nucleotide sequence ID" value="NZ_QGGG01000010.1"/>
</dbReference>
<dbReference type="AlphaFoldDB" id="A0A316C516"/>
<evidence type="ECO:0000313" key="1">
    <source>
        <dbReference type="EMBL" id="PWJ81498.1"/>
    </source>
</evidence>
<gene>
    <name evidence="1" type="ORF">C7441_11030</name>
</gene>
<dbReference type="OrthoDB" id="6631788at2"/>
<dbReference type="CDD" id="cd10443">
    <property type="entry name" value="GIY-YIG_HE_Tlr8p_PBC-V_like"/>
    <property type="match status" value="1"/>
</dbReference>